<dbReference type="SUPFAM" id="SSF111369">
    <property type="entry name" value="HlyD-like secretion proteins"/>
    <property type="match status" value="2"/>
</dbReference>
<dbReference type="Pfam" id="PF25963">
    <property type="entry name" value="Beta-barrel_AAEA"/>
    <property type="match status" value="1"/>
</dbReference>
<organism evidence="8 9">
    <name type="scientific">Vibrio vulnificus (strain CMCP6)</name>
    <dbReference type="NCBI Taxonomy" id="216895"/>
    <lineage>
        <taxon>Bacteria</taxon>
        <taxon>Pseudomonadati</taxon>
        <taxon>Pseudomonadota</taxon>
        <taxon>Gammaproteobacteria</taxon>
        <taxon>Vibrionales</taxon>
        <taxon>Vibrionaceae</taxon>
        <taxon>Vibrio</taxon>
    </lineage>
</organism>
<dbReference type="EMBL" id="AE016795">
    <property type="protein sequence ID" value="AAO11509.1"/>
    <property type="molecule type" value="Genomic_DNA"/>
</dbReference>
<reference evidence="8 9" key="2">
    <citation type="journal article" date="2003" name="Infect. Immun.">
        <title>Characterization and pathogenic significance of Vibrio vulnificus antigens preferentially expressed in septicemic patients.</title>
        <authorList>
            <person name="Kim Y.R."/>
            <person name="Lee S.E."/>
            <person name="Kim C.M."/>
            <person name="Kim S.Y."/>
            <person name="Shin E.K."/>
            <person name="Shin D.H."/>
            <person name="Chung S.S."/>
            <person name="Choy H.E."/>
            <person name="Progulske-Fox A."/>
            <person name="Hillman J.D."/>
            <person name="Handfield M."/>
            <person name="Rhee J.H."/>
        </authorList>
    </citation>
    <scope>NUCLEOTIDE SEQUENCE [LARGE SCALE GENOMIC DNA]</scope>
    <source>
        <strain evidence="8 9">CMCP6</strain>
    </source>
</reference>
<feature type="coiled-coil region" evidence="3">
    <location>
        <begin position="161"/>
        <end position="226"/>
    </location>
</feature>
<dbReference type="Pfam" id="PF25917">
    <property type="entry name" value="BSH_RND"/>
    <property type="match status" value="1"/>
</dbReference>
<evidence type="ECO:0000259" key="7">
    <source>
        <dbReference type="Pfam" id="PF25963"/>
    </source>
</evidence>
<dbReference type="Proteomes" id="UP000002275">
    <property type="component" value="Chromosome I"/>
</dbReference>
<proteinExistence type="inferred from homology"/>
<evidence type="ECO:0000313" key="8">
    <source>
        <dbReference type="EMBL" id="AAO11509.1"/>
    </source>
</evidence>
<keyword evidence="3" id="KW-0175">Coiled coil</keyword>
<reference evidence="9" key="1">
    <citation type="submission" date="2002-12" db="EMBL/GenBank/DDBJ databases">
        <title>Complete genome sequence of Vibrio vulnificus CMCP6.</title>
        <authorList>
            <person name="Rhee J.H."/>
            <person name="Kim S.Y."/>
            <person name="Chung S.S."/>
            <person name="Kim J.J."/>
            <person name="Moon Y.H."/>
            <person name="Jeong H."/>
            <person name="Choy H.E."/>
        </authorList>
    </citation>
    <scope>NUCLEOTIDE SEQUENCE [LARGE SCALE GENOMIC DNA]</scope>
    <source>
        <strain evidence="9">CMCP6</strain>
    </source>
</reference>
<dbReference type="InterPro" id="IPR050393">
    <property type="entry name" value="MFP_Efflux_Pump"/>
</dbReference>
<keyword evidence="4" id="KW-0812">Transmembrane</keyword>
<name>A0A3Q0L791_VIBVU</name>
<reference evidence="8 9" key="3">
    <citation type="journal article" date="2011" name="Mol. Syst. Biol.">
        <title>Integrative genome-scale metabolic analysis of Vibrio vulnificus for drug targeting and discovery.</title>
        <authorList>
            <person name="Kim H.U."/>
            <person name="Kim S.Y."/>
            <person name="Jeong H."/>
            <person name="Kim T.Y."/>
            <person name="Kim J.J."/>
            <person name="Choy H.E."/>
            <person name="Yi K.Y."/>
            <person name="Rhee J.H."/>
            <person name="Lee S.Y."/>
        </authorList>
    </citation>
    <scope>NUCLEOTIDE SEQUENCE [LARGE SCALE GENOMIC DNA]</scope>
    <source>
        <strain evidence="8 9">CMCP6</strain>
    </source>
</reference>
<gene>
    <name evidence="8" type="ordered locus">VV1_3195</name>
</gene>
<dbReference type="KEGG" id="vvu:VV1_3195"/>
<dbReference type="Pfam" id="PF25876">
    <property type="entry name" value="HH_MFP_RND"/>
    <property type="match status" value="1"/>
</dbReference>
<dbReference type="InterPro" id="IPR058624">
    <property type="entry name" value="MdtA-like_HH"/>
</dbReference>
<evidence type="ECO:0000256" key="2">
    <source>
        <dbReference type="ARBA" id="ARBA00009477"/>
    </source>
</evidence>
<comment type="subcellular location">
    <subcellularLocation>
        <location evidence="1">Membrane</location>
        <topology evidence="1">Single-pass membrane protein</topology>
    </subcellularLocation>
</comment>
<evidence type="ECO:0000313" key="9">
    <source>
        <dbReference type="Proteomes" id="UP000002275"/>
    </source>
</evidence>
<feature type="transmembrane region" description="Helical" evidence="4">
    <location>
        <begin position="66"/>
        <end position="83"/>
    </location>
</feature>
<protein>
    <submittedName>
        <fullName evidence="8">Multidrug resistance efflux pump</fullName>
    </submittedName>
</protein>
<evidence type="ECO:0000256" key="1">
    <source>
        <dbReference type="ARBA" id="ARBA00004167"/>
    </source>
</evidence>
<accession>A0A3Q0L791</accession>
<dbReference type="PANTHER" id="PTHR30367">
    <property type="entry name" value="P-HYDROXYBENZOIC ACID EFFLUX PUMP SUBUNIT AAEA-RELATED"/>
    <property type="match status" value="1"/>
</dbReference>
<evidence type="ECO:0000259" key="5">
    <source>
        <dbReference type="Pfam" id="PF25876"/>
    </source>
</evidence>
<comment type="similarity">
    <text evidence="2">Belongs to the membrane fusion protein (MFP) (TC 8.A.1) family.</text>
</comment>
<feature type="domain" description="Multidrug resistance protein MdtA-like alpha-helical hairpin" evidence="5">
    <location>
        <begin position="162"/>
        <end position="227"/>
    </location>
</feature>
<evidence type="ECO:0000256" key="4">
    <source>
        <dbReference type="SAM" id="Phobius"/>
    </source>
</evidence>
<dbReference type="PANTHER" id="PTHR30367:SF1">
    <property type="entry name" value="MULTIDRUG RESISTANCE PROTEIN MDTN"/>
    <property type="match status" value="1"/>
</dbReference>
<keyword evidence="4" id="KW-0472">Membrane</keyword>
<dbReference type="Gene3D" id="1.10.287.470">
    <property type="entry name" value="Helix hairpin bin"/>
    <property type="match status" value="2"/>
</dbReference>
<keyword evidence="4" id="KW-1133">Transmembrane helix</keyword>
<evidence type="ECO:0000259" key="6">
    <source>
        <dbReference type="Pfam" id="PF25917"/>
    </source>
</evidence>
<dbReference type="InterPro" id="IPR058625">
    <property type="entry name" value="MdtA-like_BSH"/>
</dbReference>
<dbReference type="Gene3D" id="2.40.30.170">
    <property type="match status" value="1"/>
</dbReference>
<dbReference type="InterPro" id="IPR058634">
    <property type="entry name" value="AaeA-lik-b-barrel"/>
</dbReference>
<dbReference type="AlphaFoldDB" id="A0A3Q0L791"/>
<feature type="domain" description="Multidrug resistance protein MdtA-like barrel-sandwich hybrid" evidence="6">
    <location>
        <begin position="101"/>
        <end position="280"/>
    </location>
</feature>
<evidence type="ECO:0000256" key="3">
    <source>
        <dbReference type="SAM" id="Coils"/>
    </source>
</evidence>
<feature type="domain" description="p-hydroxybenzoic acid efflux pump subunit AaeA-like beta-barrel" evidence="7">
    <location>
        <begin position="291"/>
        <end position="383"/>
    </location>
</feature>
<dbReference type="Gene3D" id="2.40.50.100">
    <property type="match status" value="1"/>
</dbReference>
<sequence length="409" mass="44228">MAVTSAFNGCTYRVVQQCKKGGVSITSKPLAWHVLNVQLNGILSQISLTQNRELLMSDTQSSSRKLSIYIITTILVIWLYSLWADRVTPITSSARIHSYLVQIAPEVTGNIIDVSVSDNQIVNAGDLLFRIDPRNYDIALRAAQAELELVGQSIGANTAAVEVAQARVVEALAARNNAREQAARTETLAKRGVLSKADLDNALESKTRAQAGLEAAEAALVQAKQNLGPAGNNNPQILAAMAKLEKAQLDLQKTNVTAPSKGVLTNVQLTNGQRANAGTPLLTFIDPRGVWISAQLRENSLEHIREGQRVDIVLDALPGRVLSGKIDSIGWGTGGSNNVDATTGFLVADNKAISAQRYPVNIVFDDVERLSNVRFGSQATVAVYTEKSKFGEWLASIWMHVLSVWTYVS</sequence>